<protein>
    <submittedName>
        <fullName evidence="2">Uncharacterized protein</fullName>
    </submittedName>
</protein>
<reference evidence="2" key="2">
    <citation type="submission" date="2025-08" db="UniProtKB">
        <authorList>
            <consortium name="Ensembl"/>
        </authorList>
    </citation>
    <scope>IDENTIFICATION</scope>
</reference>
<dbReference type="Proteomes" id="UP000314982">
    <property type="component" value="Unassembled WGS sequence"/>
</dbReference>
<feature type="compositionally biased region" description="Basic and acidic residues" evidence="1">
    <location>
        <begin position="61"/>
        <end position="70"/>
    </location>
</feature>
<sequence>MDSSPQTPDTDARPTDGNTPDLPVPEQSGDHLLPPRETRPSSARTRGQQSSVPHSTSLLNEKNRIVRSKSDGQNSPSDSVFLRMDEISYIREERSERDGTNGHKKRKKSREGDKTPEDTSEQPLVKT</sequence>
<evidence type="ECO:0000313" key="3">
    <source>
        <dbReference type="Proteomes" id="UP000314982"/>
    </source>
</evidence>
<reference evidence="2" key="3">
    <citation type="submission" date="2025-09" db="UniProtKB">
        <authorList>
            <consortium name="Ensembl"/>
        </authorList>
    </citation>
    <scope>IDENTIFICATION</scope>
</reference>
<dbReference type="GeneTree" id="ENSGT00940000157525"/>
<proteinExistence type="predicted"/>
<organism evidence="2 3">
    <name type="scientific">Hucho hucho</name>
    <name type="common">huchen</name>
    <dbReference type="NCBI Taxonomy" id="62062"/>
    <lineage>
        <taxon>Eukaryota</taxon>
        <taxon>Metazoa</taxon>
        <taxon>Chordata</taxon>
        <taxon>Craniata</taxon>
        <taxon>Vertebrata</taxon>
        <taxon>Euteleostomi</taxon>
        <taxon>Actinopterygii</taxon>
        <taxon>Neopterygii</taxon>
        <taxon>Teleostei</taxon>
        <taxon>Protacanthopterygii</taxon>
        <taxon>Salmoniformes</taxon>
        <taxon>Salmonidae</taxon>
        <taxon>Salmoninae</taxon>
        <taxon>Hucho</taxon>
    </lineage>
</organism>
<name>A0A4W5JFE1_9TELE</name>
<keyword evidence="3" id="KW-1185">Reference proteome</keyword>
<dbReference type="Ensembl" id="ENSHHUT00000001928.1">
    <property type="protein sequence ID" value="ENSHHUP00000001862.1"/>
    <property type="gene ID" value="ENSHHUG00000001212.1"/>
</dbReference>
<feature type="region of interest" description="Disordered" evidence="1">
    <location>
        <begin position="1"/>
        <end position="127"/>
    </location>
</feature>
<evidence type="ECO:0000256" key="1">
    <source>
        <dbReference type="SAM" id="MobiDB-lite"/>
    </source>
</evidence>
<reference evidence="3" key="1">
    <citation type="submission" date="2018-06" db="EMBL/GenBank/DDBJ databases">
        <title>Genome assembly of Danube salmon.</title>
        <authorList>
            <person name="Macqueen D.J."/>
            <person name="Gundappa M.K."/>
        </authorList>
    </citation>
    <scope>NUCLEOTIDE SEQUENCE [LARGE SCALE GENOMIC DNA]</scope>
</reference>
<dbReference type="AlphaFoldDB" id="A0A4W5JFE1"/>
<accession>A0A4W5JFE1</accession>
<feature type="compositionally biased region" description="Polar residues" evidence="1">
    <location>
        <begin position="40"/>
        <end position="60"/>
    </location>
</feature>
<evidence type="ECO:0000313" key="2">
    <source>
        <dbReference type="Ensembl" id="ENSHHUP00000001862.1"/>
    </source>
</evidence>
<feature type="compositionally biased region" description="Basic and acidic residues" evidence="1">
    <location>
        <begin position="83"/>
        <end position="101"/>
    </location>
</feature>